<reference evidence="2" key="2">
    <citation type="submission" date="2021-04" db="EMBL/GenBank/DDBJ databases">
        <authorList>
            <person name="Podell S."/>
        </authorList>
    </citation>
    <scope>NUCLEOTIDE SEQUENCE</scope>
    <source>
        <strain evidence="2">Hildebrandi</strain>
    </source>
</reference>
<accession>A0A9K3KTF6</accession>
<sequence>MNRRQTRLLVLALLEYVATISLFLPESLISVQMVMAFSTLSPRRLRKTLDGTLLVKQPILKRPLRRLRRTETRLNVVTDFTAKDSSSSSSSPSSPPKGSTRRPITNKSNNVKTSTGNAKTTNTNASTVVPPTATNTFFPPSSSIDSSPSTSNNLVTGVVGNWESLHGNWVLRPYGGGSMDEPPRAVIHFLGGALVGAAPQITYRYLLEKLADKGFLIVATPYNLSFDHLATCDEILTKFENLAPTLARQYGALPVVGIGHSCGALLHLLITCLFPDTPRAANALISFNNKPVSEAVPFFEEFFAPFFTSIAAPTMVDTESGTKAEGPSSNDSLVIGLKLAMAATQGQLPSDELLQEAQRVFTPTLPPPLGFLLPNVPTPPFFPFNNNQKIQIPTEIREAYNQWAAPSMSQLNDAGVLSLIHETIVSLEQIPKLVEEVAEGARDFNPTPALVRSAAGKAYRARRTLILGYQDDPIDESDEVEEVLREALSITRMRRPMVEIDVQRKTLMGGHEAPLVAPPLDVAERAEDLLGPESSQDVLGYRSAAATADDLVRWLEEGNL</sequence>
<dbReference type="PANTHER" id="PTHR34127">
    <property type="entry name" value="OS04G0405600 PROTEIN"/>
    <property type="match status" value="1"/>
</dbReference>
<dbReference type="OrthoDB" id="4892at2759"/>
<evidence type="ECO:0000313" key="3">
    <source>
        <dbReference type="Proteomes" id="UP000693970"/>
    </source>
</evidence>
<dbReference type="EMBL" id="JAGRRH010000019">
    <property type="protein sequence ID" value="KAG7349201.1"/>
    <property type="molecule type" value="Genomic_DNA"/>
</dbReference>
<organism evidence="2 3">
    <name type="scientific">Nitzschia inconspicua</name>
    <dbReference type="NCBI Taxonomy" id="303405"/>
    <lineage>
        <taxon>Eukaryota</taxon>
        <taxon>Sar</taxon>
        <taxon>Stramenopiles</taxon>
        <taxon>Ochrophyta</taxon>
        <taxon>Bacillariophyta</taxon>
        <taxon>Bacillariophyceae</taxon>
        <taxon>Bacillariophycidae</taxon>
        <taxon>Bacillariales</taxon>
        <taxon>Bacillariaceae</taxon>
        <taxon>Nitzschia</taxon>
    </lineage>
</organism>
<comment type="caution">
    <text evidence="2">The sequence shown here is derived from an EMBL/GenBank/DDBJ whole genome shotgun (WGS) entry which is preliminary data.</text>
</comment>
<evidence type="ECO:0000256" key="1">
    <source>
        <dbReference type="SAM" id="MobiDB-lite"/>
    </source>
</evidence>
<name>A0A9K3KTF6_9STRA</name>
<dbReference type="InterPro" id="IPR010765">
    <property type="entry name" value="DUF1350"/>
</dbReference>
<dbReference type="AlphaFoldDB" id="A0A9K3KTF6"/>
<keyword evidence="3" id="KW-1185">Reference proteome</keyword>
<gene>
    <name evidence="2" type="ORF">IV203_011798</name>
</gene>
<dbReference type="Proteomes" id="UP000693970">
    <property type="component" value="Unassembled WGS sequence"/>
</dbReference>
<dbReference type="PANTHER" id="PTHR34127:SF1">
    <property type="entry name" value="OS04G0405600 PROTEIN"/>
    <property type="match status" value="1"/>
</dbReference>
<feature type="compositionally biased region" description="Polar residues" evidence="1">
    <location>
        <begin position="102"/>
        <end position="134"/>
    </location>
</feature>
<evidence type="ECO:0000313" key="2">
    <source>
        <dbReference type="EMBL" id="KAG7349201.1"/>
    </source>
</evidence>
<feature type="region of interest" description="Disordered" evidence="1">
    <location>
        <begin position="78"/>
        <end position="134"/>
    </location>
</feature>
<reference evidence="2" key="1">
    <citation type="journal article" date="2021" name="Sci. Rep.">
        <title>Diploid genomic architecture of Nitzschia inconspicua, an elite biomass production diatom.</title>
        <authorList>
            <person name="Oliver A."/>
            <person name="Podell S."/>
            <person name="Pinowska A."/>
            <person name="Traller J.C."/>
            <person name="Smith S.R."/>
            <person name="McClure R."/>
            <person name="Beliaev A."/>
            <person name="Bohutskyi P."/>
            <person name="Hill E.A."/>
            <person name="Rabines A."/>
            <person name="Zheng H."/>
            <person name="Allen L.Z."/>
            <person name="Kuo A."/>
            <person name="Grigoriev I.V."/>
            <person name="Allen A.E."/>
            <person name="Hazlebeck D."/>
            <person name="Allen E.E."/>
        </authorList>
    </citation>
    <scope>NUCLEOTIDE SEQUENCE</scope>
    <source>
        <strain evidence="2">Hildebrandi</strain>
    </source>
</reference>
<proteinExistence type="predicted"/>
<dbReference type="Pfam" id="PF07082">
    <property type="entry name" value="DUF1350"/>
    <property type="match status" value="1"/>
</dbReference>
<protein>
    <submittedName>
        <fullName evidence="2">DUF1350 domain containing protein</fullName>
    </submittedName>
</protein>